<evidence type="ECO:0000313" key="2">
    <source>
        <dbReference type="Proteomes" id="UP000237347"/>
    </source>
</evidence>
<organism evidence="1 2">
    <name type="scientific">Quercus suber</name>
    <name type="common">Cork oak</name>
    <dbReference type="NCBI Taxonomy" id="58331"/>
    <lineage>
        <taxon>Eukaryota</taxon>
        <taxon>Viridiplantae</taxon>
        <taxon>Streptophyta</taxon>
        <taxon>Embryophyta</taxon>
        <taxon>Tracheophyta</taxon>
        <taxon>Spermatophyta</taxon>
        <taxon>Magnoliopsida</taxon>
        <taxon>eudicotyledons</taxon>
        <taxon>Gunneridae</taxon>
        <taxon>Pentapetalae</taxon>
        <taxon>rosids</taxon>
        <taxon>fabids</taxon>
        <taxon>Fagales</taxon>
        <taxon>Fagaceae</taxon>
        <taxon>Quercus</taxon>
    </lineage>
</organism>
<proteinExistence type="predicted"/>
<accession>A0AAW0JCX2</accession>
<dbReference type="AlphaFoldDB" id="A0AAW0JCX2"/>
<comment type="caution">
    <text evidence="1">The sequence shown here is derived from an EMBL/GenBank/DDBJ whole genome shotgun (WGS) entry which is preliminary data.</text>
</comment>
<sequence length="97" mass="11075">MGDGASMLQSLEALFLWQAELHASCVIMQFHQLASCTCCTVVLPYVTKSYWLILVDFVVAFVELARHKHNDHVPSSFKGSVVHIPFKFKWIWSPTIH</sequence>
<evidence type="ECO:0000313" key="1">
    <source>
        <dbReference type="EMBL" id="KAK7824039.1"/>
    </source>
</evidence>
<protein>
    <submittedName>
        <fullName evidence="1">Uncharacterized protein</fullName>
    </submittedName>
</protein>
<name>A0AAW0JCX2_QUESU</name>
<keyword evidence="2" id="KW-1185">Reference proteome</keyword>
<dbReference type="Proteomes" id="UP000237347">
    <property type="component" value="Unassembled WGS sequence"/>
</dbReference>
<dbReference type="EMBL" id="PKMF04000615">
    <property type="protein sequence ID" value="KAK7824039.1"/>
    <property type="molecule type" value="Genomic_DNA"/>
</dbReference>
<reference evidence="1 2" key="1">
    <citation type="journal article" date="2018" name="Sci. Data">
        <title>The draft genome sequence of cork oak.</title>
        <authorList>
            <person name="Ramos A.M."/>
            <person name="Usie A."/>
            <person name="Barbosa P."/>
            <person name="Barros P.M."/>
            <person name="Capote T."/>
            <person name="Chaves I."/>
            <person name="Simoes F."/>
            <person name="Abreu I."/>
            <person name="Carrasquinho I."/>
            <person name="Faro C."/>
            <person name="Guimaraes J.B."/>
            <person name="Mendonca D."/>
            <person name="Nobrega F."/>
            <person name="Rodrigues L."/>
            <person name="Saibo N.J.M."/>
            <person name="Varela M.C."/>
            <person name="Egas C."/>
            <person name="Matos J."/>
            <person name="Miguel C.M."/>
            <person name="Oliveira M.M."/>
            <person name="Ricardo C.P."/>
            <person name="Goncalves S."/>
        </authorList>
    </citation>
    <scope>NUCLEOTIDE SEQUENCE [LARGE SCALE GENOMIC DNA]</scope>
    <source>
        <strain evidence="2">cv. HL8</strain>
    </source>
</reference>
<gene>
    <name evidence="1" type="ORF">CFP56_034903</name>
</gene>